<dbReference type="GO" id="GO:0016787">
    <property type="term" value="F:hydrolase activity"/>
    <property type="evidence" value="ECO:0007669"/>
    <property type="project" value="UniProtKB-KW"/>
</dbReference>
<dbReference type="OMA" id="KYRDMAF"/>
<organism evidence="8">
    <name type="scientific">Amphimedon queenslandica</name>
    <name type="common">Sponge</name>
    <dbReference type="NCBI Taxonomy" id="400682"/>
    <lineage>
        <taxon>Eukaryota</taxon>
        <taxon>Metazoa</taxon>
        <taxon>Porifera</taxon>
        <taxon>Demospongiae</taxon>
        <taxon>Heteroscleromorpha</taxon>
        <taxon>Haplosclerida</taxon>
        <taxon>Niphatidae</taxon>
        <taxon>Amphimedon</taxon>
    </lineage>
</organism>
<dbReference type="EnsemblMetazoa" id="Aqu2.1.35617_001">
    <property type="protein sequence ID" value="Aqu2.1.35617_001"/>
    <property type="gene ID" value="Aqu2.1.35617"/>
</dbReference>
<reference evidence="8" key="1">
    <citation type="submission" date="2017-05" db="UniProtKB">
        <authorList>
            <consortium name="EnsemblMetazoa"/>
        </authorList>
    </citation>
    <scope>IDENTIFICATION</scope>
</reference>
<dbReference type="PANTHER" id="PTHR34072">
    <property type="entry name" value="ENZYMATIC POLYPROTEIN-RELATED"/>
    <property type="match status" value="1"/>
</dbReference>
<evidence type="ECO:0000256" key="6">
    <source>
        <dbReference type="ARBA" id="ARBA00022918"/>
    </source>
</evidence>
<dbReference type="GO" id="GO:0004519">
    <property type="term" value="F:endonuclease activity"/>
    <property type="evidence" value="ECO:0007669"/>
    <property type="project" value="UniProtKB-KW"/>
</dbReference>
<keyword evidence="5" id="KW-0378">Hydrolase</keyword>
<proteinExistence type="predicted"/>
<dbReference type="GO" id="GO:0003964">
    <property type="term" value="F:RNA-directed DNA polymerase activity"/>
    <property type="evidence" value="ECO:0007669"/>
    <property type="project" value="UniProtKB-KW"/>
</dbReference>
<name>A0A1X7V7Y7_AMPQE</name>
<sequence length="124" mass="14349">MKYRDMAFILQTDASGIGVGAFLSQSDDVGLEHPIAYFSRKLLLRGIRYSTGEQECLAIKLGIEEFFYLLSKPFLIQTALQWMDKFIDRNNRLMQWSLGLQPLQFKVVHRKGRENTNADTLSRM</sequence>
<accession>A0A1X7V7Y7</accession>
<protein>
    <recommendedName>
        <fullName evidence="7">Reverse transcriptase RNase H-like domain-containing protein</fullName>
    </recommendedName>
</protein>
<dbReference type="eggNOG" id="KOG0017">
    <property type="taxonomic scope" value="Eukaryota"/>
</dbReference>
<keyword evidence="2" id="KW-0548">Nucleotidyltransferase</keyword>
<dbReference type="Pfam" id="PF17917">
    <property type="entry name" value="RT_RNaseH"/>
    <property type="match status" value="1"/>
</dbReference>
<dbReference type="PANTHER" id="PTHR34072:SF52">
    <property type="entry name" value="RIBONUCLEASE H"/>
    <property type="match status" value="1"/>
</dbReference>
<dbReference type="STRING" id="400682.A0A1X7V7Y7"/>
<evidence type="ECO:0000256" key="1">
    <source>
        <dbReference type="ARBA" id="ARBA00022679"/>
    </source>
</evidence>
<evidence type="ECO:0000256" key="3">
    <source>
        <dbReference type="ARBA" id="ARBA00022722"/>
    </source>
</evidence>
<dbReference type="InterPro" id="IPR043502">
    <property type="entry name" value="DNA/RNA_pol_sf"/>
</dbReference>
<evidence type="ECO:0000256" key="5">
    <source>
        <dbReference type="ARBA" id="ARBA00022801"/>
    </source>
</evidence>
<evidence type="ECO:0000259" key="7">
    <source>
        <dbReference type="Pfam" id="PF17917"/>
    </source>
</evidence>
<dbReference type="CDD" id="cd09274">
    <property type="entry name" value="RNase_HI_RT_Ty3"/>
    <property type="match status" value="1"/>
</dbReference>
<keyword evidence="6" id="KW-0695">RNA-directed DNA polymerase</keyword>
<evidence type="ECO:0000256" key="2">
    <source>
        <dbReference type="ARBA" id="ARBA00022695"/>
    </source>
</evidence>
<evidence type="ECO:0000313" key="8">
    <source>
        <dbReference type="EnsemblMetazoa" id="Aqu2.1.35617_001"/>
    </source>
</evidence>
<keyword evidence="1" id="KW-0808">Transferase</keyword>
<dbReference type="AlphaFoldDB" id="A0A1X7V7Y7"/>
<dbReference type="SUPFAM" id="SSF56672">
    <property type="entry name" value="DNA/RNA polymerases"/>
    <property type="match status" value="1"/>
</dbReference>
<feature type="domain" description="Reverse transcriptase RNase H-like" evidence="7">
    <location>
        <begin position="7"/>
        <end position="101"/>
    </location>
</feature>
<evidence type="ECO:0000256" key="4">
    <source>
        <dbReference type="ARBA" id="ARBA00022759"/>
    </source>
</evidence>
<dbReference type="InParanoid" id="A0A1X7V7Y7"/>
<dbReference type="FunFam" id="3.10.20.370:FF:000001">
    <property type="entry name" value="Retrovirus-related Pol polyprotein from transposon 17.6-like protein"/>
    <property type="match status" value="1"/>
</dbReference>
<dbReference type="InterPro" id="IPR041373">
    <property type="entry name" value="RT_RNaseH"/>
</dbReference>
<keyword evidence="4" id="KW-0255">Endonuclease</keyword>
<keyword evidence="3" id="KW-0540">Nuclease</keyword>